<evidence type="ECO:0000313" key="11">
    <source>
        <dbReference type="Proteomes" id="UP000499080"/>
    </source>
</evidence>
<keyword evidence="11" id="KW-1185">Reference proteome</keyword>
<comment type="caution">
    <text evidence="10">The sequence shown here is derived from an EMBL/GenBank/DDBJ whole genome shotgun (WGS) entry which is preliminary data.</text>
</comment>
<evidence type="ECO:0000256" key="7">
    <source>
        <dbReference type="PROSITE-ProRule" id="PRU00042"/>
    </source>
</evidence>
<dbReference type="PROSITE" id="PS50157">
    <property type="entry name" value="ZINC_FINGER_C2H2_2"/>
    <property type="match status" value="1"/>
</dbReference>
<dbReference type="PROSITE" id="PS00028">
    <property type="entry name" value="ZINC_FINGER_C2H2_1"/>
    <property type="match status" value="3"/>
</dbReference>
<evidence type="ECO:0000256" key="5">
    <source>
        <dbReference type="ARBA" id="ARBA00022833"/>
    </source>
</evidence>
<dbReference type="Gene3D" id="3.30.160.60">
    <property type="entry name" value="Classic Zinc Finger"/>
    <property type="match status" value="1"/>
</dbReference>
<evidence type="ECO:0000256" key="8">
    <source>
        <dbReference type="SAM" id="MobiDB-lite"/>
    </source>
</evidence>
<evidence type="ECO:0000256" key="6">
    <source>
        <dbReference type="ARBA" id="ARBA00023242"/>
    </source>
</evidence>
<evidence type="ECO:0000256" key="4">
    <source>
        <dbReference type="ARBA" id="ARBA00022771"/>
    </source>
</evidence>
<evidence type="ECO:0000313" key="10">
    <source>
        <dbReference type="EMBL" id="GBO09534.1"/>
    </source>
</evidence>
<feature type="region of interest" description="Disordered" evidence="8">
    <location>
        <begin position="272"/>
        <end position="291"/>
    </location>
</feature>
<keyword evidence="6" id="KW-0539">Nucleus</keyword>
<evidence type="ECO:0000256" key="2">
    <source>
        <dbReference type="ARBA" id="ARBA00022723"/>
    </source>
</evidence>
<feature type="domain" description="C2H2-type" evidence="9">
    <location>
        <begin position="500"/>
        <end position="528"/>
    </location>
</feature>
<feature type="compositionally biased region" description="Polar residues" evidence="8">
    <location>
        <begin position="275"/>
        <end position="287"/>
    </location>
</feature>
<dbReference type="GO" id="GO:0008270">
    <property type="term" value="F:zinc ion binding"/>
    <property type="evidence" value="ECO:0007669"/>
    <property type="project" value="UniProtKB-KW"/>
</dbReference>
<gene>
    <name evidence="10" type="ORF">AVEN_100336_1</name>
</gene>
<evidence type="ECO:0000256" key="3">
    <source>
        <dbReference type="ARBA" id="ARBA00022737"/>
    </source>
</evidence>
<organism evidence="10 11">
    <name type="scientific">Araneus ventricosus</name>
    <name type="common">Orbweaver spider</name>
    <name type="synonym">Epeira ventricosa</name>
    <dbReference type="NCBI Taxonomy" id="182803"/>
    <lineage>
        <taxon>Eukaryota</taxon>
        <taxon>Metazoa</taxon>
        <taxon>Ecdysozoa</taxon>
        <taxon>Arthropoda</taxon>
        <taxon>Chelicerata</taxon>
        <taxon>Arachnida</taxon>
        <taxon>Araneae</taxon>
        <taxon>Araneomorphae</taxon>
        <taxon>Entelegynae</taxon>
        <taxon>Araneoidea</taxon>
        <taxon>Araneidae</taxon>
        <taxon>Araneus</taxon>
    </lineage>
</organism>
<keyword evidence="5" id="KW-0862">Zinc</keyword>
<dbReference type="OrthoDB" id="6077919at2759"/>
<protein>
    <recommendedName>
        <fullName evidence="9">C2H2-type domain-containing protein</fullName>
    </recommendedName>
</protein>
<dbReference type="EMBL" id="BGPR01034929">
    <property type="protein sequence ID" value="GBO09534.1"/>
    <property type="molecule type" value="Genomic_DNA"/>
</dbReference>
<dbReference type="AlphaFoldDB" id="A0A4Y2UBS8"/>
<evidence type="ECO:0000256" key="1">
    <source>
        <dbReference type="ARBA" id="ARBA00004123"/>
    </source>
</evidence>
<accession>A0A4Y2UBS8</accession>
<keyword evidence="4 7" id="KW-0863">Zinc-finger</keyword>
<evidence type="ECO:0000259" key="9">
    <source>
        <dbReference type="PROSITE" id="PS50157"/>
    </source>
</evidence>
<dbReference type="InterPro" id="IPR050888">
    <property type="entry name" value="ZnF_C2H2-type_TF"/>
</dbReference>
<dbReference type="GO" id="GO:0005634">
    <property type="term" value="C:nucleus"/>
    <property type="evidence" value="ECO:0007669"/>
    <property type="project" value="UniProtKB-SubCell"/>
</dbReference>
<sequence>MSVNERLTLATKSDCVASSTARDGGFVCERTLLMQASFTSPVCSRTRYQVAKRAFSSNVPSTVHKPFRGALAIADEICCASLDSVPTVLDTSLSVNSVTSYGLTDEDTIYPNEVNISGDNVISYPPAPNQEICHSPKVVDIAISNPNEIYRATVSDYSVNKDTSLVSDEISENIVIEIESNTVLQPSDLDSGFNNAVKSSESCSTPEPLSASVVPFTTQLDTDLESEQSSSSFDFHVLPFHEISFQDMLEIDDANLSDEICSLDIDPNVCHDKQNSNPATPQMSTPSSPAPSEGFPLMVDDSLIATVMLHEIVDIVCSDFPIPDNVVEPEEYLNASPSLNPIETATCEISGRESPPSLAEDLSIQRFVTKNGSVLTVFPFHPSSTFSPTNINRCQFCELPFKSVRDALLHTKRVHLEPEEETFVEVQCVTVLIGFPTPSCKSCGICFLSSHLMRKHCQAHHSDPNNIFSCEKCNLDFSTFNRFAYHSCKFKNFLPIAKPFRCAVCDESFETRRLRARHFCRGHTGLSPVDSTSASRSDQCIIEMSEDSLRECLSI</sequence>
<dbReference type="SMART" id="SM00355">
    <property type="entry name" value="ZnF_C2H2"/>
    <property type="match status" value="3"/>
</dbReference>
<keyword evidence="2" id="KW-0479">Metal-binding</keyword>
<comment type="subcellular location">
    <subcellularLocation>
        <location evidence="1">Nucleus</location>
    </subcellularLocation>
</comment>
<dbReference type="PANTHER" id="PTHR24406">
    <property type="entry name" value="TRANSCRIPTIONAL REPRESSOR CTCFL-RELATED"/>
    <property type="match status" value="1"/>
</dbReference>
<reference evidence="10 11" key="1">
    <citation type="journal article" date="2019" name="Sci. Rep.">
        <title>Orb-weaving spider Araneus ventricosus genome elucidates the spidroin gene catalogue.</title>
        <authorList>
            <person name="Kono N."/>
            <person name="Nakamura H."/>
            <person name="Ohtoshi R."/>
            <person name="Moran D.A.P."/>
            <person name="Shinohara A."/>
            <person name="Yoshida Y."/>
            <person name="Fujiwara M."/>
            <person name="Mori M."/>
            <person name="Tomita M."/>
            <person name="Arakawa K."/>
        </authorList>
    </citation>
    <scope>NUCLEOTIDE SEQUENCE [LARGE SCALE GENOMIC DNA]</scope>
</reference>
<proteinExistence type="predicted"/>
<dbReference type="InterPro" id="IPR013087">
    <property type="entry name" value="Znf_C2H2_type"/>
</dbReference>
<keyword evidence="3" id="KW-0677">Repeat</keyword>
<name>A0A4Y2UBS8_ARAVE</name>
<dbReference type="Proteomes" id="UP000499080">
    <property type="component" value="Unassembled WGS sequence"/>
</dbReference>